<dbReference type="AlphaFoldDB" id="A0A6N9H9D1"/>
<gene>
    <name evidence="3" type="ORF">GSY69_09180</name>
</gene>
<organism evidence="3 4">
    <name type="scientific">Brevibacterium rongguiense</name>
    <dbReference type="NCBI Taxonomy" id="2695267"/>
    <lineage>
        <taxon>Bacteria</taxon>
        <taxon>Bacillati</taxon>
        <taxon>Actinomycetota</taxon>
        <taxon>Actinomycetes</taxon>
        <taxon>Micrococcales</taxon>
        <taxon>Brevibacteriaceae</taxon>
        <taxon>Brevibacterium</taxon>
    </lineage>
</organism>
<accession>A0A6N9H9D1</accession>
<proteinExistence type="predicted"/>
<feature type="compositionally biased region" description="Low complexity" evidence="1">
    <location>
        <begin position="26"/>
        <end position="84"/>
    </location>
</feature>
<dbReference type="RefSeq" id="WP_160953557.1">
    <property type="nucleotide sequence ID" value="NZ_WWEQ01000037.1"/>
</dbReference>
<evidence type="ECO:0000313" key="4">
    <source>
        <dbReference type="Proteomes" id="UP000469215"/>
    </source>
</evidence>
<feature type="transmembrane region" description="Helical" evidence="2">
    <location>
        <begin position="104"/>
        <end position="129"/>
    </location>
</feature>
<name>A0A6N9H9D1_9MICO</name>
<keyword evidence="2" id="KW-0812">Transmembrane</keyword>
<dbReference type="Proteomes" id="UP000469215">
    <property type="component" value="Unassembled WGS sequence"/>
</dbReference>
<keyword evidence="4" id="KW-1185">Reference proteome</keyword>
<feature type="compositionally biased region" description="Low complexity" evidence="1">
    <location>
        <begin position="1"/>
        <end position="10"/>
    </location>
</feature>
<reference evidence="3 4" key="1">
    <citation type="submission" date="2020-01" db="EMBL/GenBank/DDBJ databases">
        <authorList>
            <person name="Deng T."/>
        </authorList>
    </citation>
    <scope>NUCLEOTIDE SEQUENCE [LARGE SCALE GENOMIC DNA]</scope>
    <source>
        <strain evidence="3 4">5221</strain>
    </source>
</reference>
<protein>
    <submittedName>
        <fullName evidence="3">Uncharacterized protein</fullName>
    </submittedName>
</protein>
<evidence type="ECO:0000313" key="3">
    <source>
        <dbReference type="EMBL" id="MYM20134.1"/>
    </source>
</evidence>
<feature type="transmembrane region" description="Helical" evidence="2">
    <location>
        <begin position="173"/>
        <end position="197"/>
    </location>
</feature>
<evidence type="ECO:0000256" key="2">
    <source>
        <dbReference type="SAM" id="Phobius"/>
    </source>
</evidence>
<keyword evidence="2" id="KW-1133">Transmembrane helix</keyword>
<evidence type="ECO:0000256" key="1">
    <source>
        <dbReference type="SAM" id="MobiDB-lite"/>
    </source>
</evidence>
<keyword evidence="2" id="KW-0472">Membrane</keyword>
<feature type="transmembrane region" description="Helical" evidence="2">
    <location>
        <begin position="135"/>
        <end position="153"/>
    </location>
</feature>
<dbReference type="EMBL" id="WWEQ01000037">
    <property type="protein sequence ID" value="MYM20134.1"/>
    <property type="molecule type" value="Genomic_DNA"/>
</dbReference>
<feature type="region of interest" description="Disordered" evidence="1">
    <location>
        <begin position="1"/>
        <end position="90"/>
    </location>
</feature>
<sequence>MSSPFSFPGSSGAGGGQFQPPPASPSNPFGDAAPPAAQPQGQGRPQAGSAPAGGQPGVFGQPQQPSAFAPPAGQQGQQGQQPEGGNFGVQRPAADLQVSKPPTAILFGVLGAAVLGVAIAVFLGTVAVGWGPATILGWLLAGPVAIVLLGVFASVDTRRRAEALYAVDPTARLLYGVCAVVCAAAVITTAILAAVWVGRL</sequence>
<comment type="caution">
    <text evidence="3">The sequence shown here is derived from an EMBL/GenBank/DDBJ whole genome shotgun (WGS) entry which is preliminary data.</text>
</comment>